<dbReference type="PANTHER" id="PTHR35010">
    <property type="entry name" value="BLL4672 PROTEIN-RELATED"/>
    <property type="match status" value="1"/>
</dbReference>
<gene>
    <name evidence="2" type="ORF">QRX50_34985</name>
</gene>
<accession>A0A9Y2IE13</accession>
<dbReference type="PANTHER" id="PTHR35010:SF2">
    <property type="entry name" value="BLL4672 PROTEIN"/>
    <property type="match status" value="1"/>
</dbReference>
<protein>
    <recommendedName>
        <fullName evidence="1">MmyB-like transcription regulator ligand binding domain-containing protein</fullName>
    </recommendedName>
</protein>
<dbReference type="EMBL" id="CP127294">
    <property type="protein sequence ID" value="WIX76633.1"/>
    <property type="molecule type" value="Genomic_DNA"/>
</dbReference>
<keyword evidence="3" id="KW-1185">Reference proteome</keyword>
<name>A0A9Y2IE13_9PSEU</name>
<sequence length="153" mass="17200">MRPGRDWLLAAFDCQPALLLGRSTDVLAANVIARALFADFAAVPPGERNYARWMFLAEDARSLFVDWEVRARAVLESLRLEIGADRRDRGTAALITDLRAQSAEFGQWDERRVHHRACRAIRLRHPPVGDLTVDCETFTPAADPDTTLHVYTA</sequence>
<proteinExistence type="predicted"/>
<dbReference type="KEGG" id="acab:QRX50_34985"/>
<evidence type="ECO:0000313" key="2">
    <source>
        <dbReference type="EMBL" id="WIX76633.1"/>
    </source>
</evidence>
<dbReference type="Proteomes" id="UP001236014">
    <property type="component" value="Chromosome"/>
</dbReference>
<dbReference type="Gene3D" id="3.30.450.180">
    <property type="match status" value="1"/>
</dbReference>
<reference evidence="2 3" key="1">
    <citation type="submission" date="2023-06" db="EMBL/GenBank/DDBJ databases">
        <authorList>
            <person name="Oyuntsetseg B."/>
            <person name="Kim S.B."/>
        </authorList>
    </citation>
    <scope>NUCLEOTIDE SEQUENCE [LARGE SCALE GENOMIC DNA]</scope>
    <source>
        <strain evidence="2 3">2-15</strain>
    </source>
</reference>
<dbReference type="InterPro" id="IPR041413">
    <property type="entry name" value="MLTR_LBD"/>
</dbReference>
<dbReference type="Pfam" id="PF17765">
    <property type="entry name" value="MLTR_LBD"/>
    <property type="match status" value="1"/>
</dbReference>
<dbReference type="AlphaFoldDB" id="A0A9Y2IE13"/>
<evidence type="ECO:0000259" key="1">
    <source>
        <dbReference type="Pfam" id="PF17765"/>
    </source>
</evidence>
<organism evidence="2 3">
    <name type="scientific">Amycolatopsis carbonis</name>
    <dbReference type="NCBI Taxonomy" id="715471"/>
    <lineage>
        <taxon>Bacteria</taxon>
        <taxon>Bacillati</taxon>
        <taxon>Actinomycetota</taxon>
        <taxon>Actinomycetes</taxon>
        <taxon>Pseudonocardiales</taxon>
        <taxon>Pseudonocardiaceae</taxon>
        <taxon>Amycolatopsis</taxon>
    </lineage>
</organism>
<evidence type="ECO:0000313" key="3">
    <source>
        <dbReference type="Proteomes" id="UP001236014"/>
    </source>
</evidence>
<dbReference type="RefSeq" id="WP_285967381.1">
    <property type="nucleotide sequence ID" value="NZ_CP127294.1"/>
</dbReference>
<feature type="domain" description="MmyB-like transcription regulator ligand binding" evidence="1">
    <location>
        <begin position="2"/>
        <end position="153"/>
    </location>
</feature>